<proteinExistence type="predicted"/>
<gene>
    <name evidence="1" type="ORF">L6164_013054</name>
</gene>
<sequence length="242" mass="27187">MRYDQLCDVVAKRKPGWEYLQEVYVLNPKQNLYGLGFDPYKNAPEFRGMLFRDLFLVSAVASVIPKDFLLHHTFPEPLEIDCKHYDVPPQEVPPPGDGTLKLLIEGVASLVARSGKKFEDLYREKKKSNPLFNFLYGGIGHDYYARKLWEACLQVCLQVQRSNWGKLDGKVPPSVQRLTAESRGKILGEKPLEKSFQEPSSSVSSKDIHLPLNLSDIFTKSASFIYGVEPAASNVLNGGKPG</sequence>
<organism evidence="1 2">
    <name type="scientific">Bauhinia variegata</name>
    <name type="common">Purple orchid tree</name>
    <name type="synonym">Phanera variegata</name>
    <dbReference type="NCBI Taxonomy" id="167791"/>
    <lineage>
        <taxon>Eukaryota</taxon>
        <taxon>Viridiplantae</taxon>
        <taxon>Streptophyta</taxon>
        <taxon>Embryophyta</taxon>
        <taxon>Tracheophyta</taxon>
        <taxon>Spermatophyta</taxon>
        <taxon>Magnoliopsida</taxon>
        <taxon>eudicotyledons</taxon>
        <taxon>Gunneridae</taxon>
        <taxon>Pentapetalae</taxon>
        <taxon>rosids</taxon>
        <taxon>fabids</taxon>
        <taxon>Fabales</taxon>
        <taxon>Fabaceae</taxon>
        <taxon>Cercidoideae</taxon>
        <taxon>Cercideae</taxon>
        <taxon>Bauhiniinae</taxon>
        <taxon>Bauhinia</taxon>
    </lineage>
</organism>
<keyword evidence="2" id="KW-1185">Reference proteome</keyword>
<protein>
    <submittedName>
        <fullName evidence="1">Uncharacterized protein</fullName>
    </submittedName>
</protein>
<accession>A0ACB9PB68</accession>
<name>A0ACB9PB68_BAUVA</name>
<dbReference type="Proteomes" id="UP000828941">
    <property type="component" value="Chromosome 5"/>
</dbReference>
<comment type="caution">
    <text evidence="1">The sequence shown here is derived from an EMBL/GenBank/DDBJ whole genome shotgun (WGS) entry which is preliminary data.</text>
</comment>
<reference evidence="1 2" key="1">
    <citation type="journal article" date="2022" name="DNA Res.">
        <title>Chromosomal-level genome assembly of the orchid tree Bauhinia variegata (Leguminosae; Cercidoideae) supports the allotetraploid origin hypothesis of Bauhinia.</title>
        <authorList>
            <person name="Zhong Y."/>
            <person name="Chen Y."/>
            <person name="Zheng D."/>
            <person name="Pang J."/>
            <person name="Liu Y."/>
            <person name="Luo S."/>
            <person name="Meng S."/>
            <person name="Qian L."/>
            <person name="Wei D."/>
            <person name="Dai S."/>
            <person name="Zhou R."/>
        </authorList>
    </citation>
    <scope>NUCLEOTIDE SEQUENCE [LARGE SCALE GENOMIC DNA]</scope>
    <source>
        <strain evidence="1">BV-YZ2020</strain>
    </source>
</reference>
<evidence type="ECO:0000313" key="1">
    <source>
        <dbReference type="EMBL" id="KAI4345970.1"/>
    </source>
</evidence>
<dbReference type="EMBL" id="CM039430">
    <property type="protein sequence ID" value="KAI4345970.1"/>
    <property type="molecule type" value="Genomic_DNA"/>
</dbReference>
<evidence type="ECO:0000313" key="2">
    <source>
        <dbReference type="Proteomes" id="UP000828941"/>
    </source>
</evidence>